<dbReference type="GO" id="GO:0006355">
    <property type="term" value="P:regulation of DNA-templated transcription"/>
    <property type="evidence" value="ECO:0007669"/>
    <property type="project" value="InterPro"/>
</dbReference>
<dbReference type="FunFam" id="3.40.50.300:FF:000006">
    <property type="entry name" value="DNA-binding transcriptional regulator NtrC"/>
    <property type="match status" value="1"/>
</dbReference>
<dbReference type="Pfam" id="PF00158">
    <property type="entry name" value="Sigma54_activat"/>
    <property type="match status" value="1"/>
</dbReference>
<keyword evidence="5" id="KW-0804">Transcription</keyword>
<dbReference type="PANTHER" id="PTHR32071">
    <property type="entry name" value="TRANSCRIPTIONAL REGULATORY PROTEIN"/>
    <property type="match status" value="1"/>
</dbReference>
<protein>
    <submittedName>
        <fullName evidence="8">Fis family transcriptional regulator</fullName>
    </submittedName>
</protein>
<evidence type="ECO:0000256" key="2">
    <source>
        <dbReference type="ARBA" id="ARBA00022840"/>
    </source>
</evidence>
<evidence type="ECO:0000256" key="4">
    <source>
        <dbReference type="ARBA" id="ARBA00023125"/>
    </source>
</evidence>
<feature type="domain" description="Sigma-54 factor interaction" evidence="7">
    <location>
        <begin position="203"/>
        <end position="433"/>
    </location>
</feature>
<dbReference type="RefSeq" id="WP_166405027.1">
    <property type="nucleotide sequence ID" value="NZ_BEXT01000001.1"/>
</dbReference>
<dbReference type="Proteomes" id="UP000288096">
    <property type="component" value="Unassembled WGS sequence"/>
</dbReference>
<dbReference type="PROSITE" id="PS50045">
    <property type="entry name" value="SIGMA54_INTERACT_4"/>
    <property type="match status" value="1"/>
</dbReference>
<keyword evidence="9" id="KW-1185">Reference proteome</keyword>
<dbReference type="InterPro" id="IPR002078">
    <property type="entry name" value="Sigma_54_int"/>
</dbReference>
<dbReference type="SMART" id="SM00382">
    <property type="entry name" value="AAA"/>
    <property type="match status" value="1"/>
</dbReference>
<comment type="caution">
    <text evidence="8">The sequence shown here is derived from an EMBL/GenBank/DDBJ whole genome shotgun (WGS) entry which is preliminary data.</text>
</comment>
<dbReference type="GO" id="GO:0003677">
    <property type="term" value="F:DNA binding"/>
    <property type="evidence" value="ECO:0007669"/>
    <property type="project" value="UniProtKB-KW"/>
</dbReference>
<keyword evidence="6" id="KW-0812">Transmembrane</keyword>
<dbReference type="AlphaFoldDB" id="A0A401FW29"/>
<feature type="transmembrane region" description="Helical" evidence="6">
    <location>
        <begin position="122"/>
        <end position="145"/>
    </location>
</feature>
<keyword evidence="2" id="KW-0067">ATP-binding</keyword>
<dbReference type="Pfam" id="PF25601">
    <property type="entry name" value="AAA_lid_14"/>
    <property type="match status" value="1"/>
</dbReference>
<evidence type="ECO:0000313" key="9">
    <source>
        <dbReference type="Proteomes" id="UP000288096"/>
    </source>
</evidence>
<organism evidence="8 9">
    <name type="scientific">Desulfonema ishimotonii</name>
    <dbReference type="NCBI Taxonomy" id="45657"/>
    <lineage>
        <taxon>Bacteria</taxon>
        <taxon>Pseudomonadati</taxon>
        <taxon>Thermodesulfobacteriota</taxon>
        <taxon>Desulfobacteria</taxon>
        <taxon>Desulfobacterales</taxon>
        <taxon>Desulfococcaceae</taxon>
        <taxon>Desulfonema</taxon>
    </lineage>
</organism>
<keyword evidence="4" id="KW-0238">DNA-binding</keyword>
<proteinExistence type="predicted"/>
<accession>A0A401FW29</accession>
<evidence type="ECO:0000259" key="7">
    <source>
        <dbReference type="PROSITE" id="PS50045"/>
    </source>
</evidence>
<sequence length="526" mass="58447">MIEESRFLRHVTQSLYSSLEIGKALHETVICLKNYLPLDLIHVFILDTGARTLRYLAEASEVHGVLIDDRIQLNPSDFTEFRELNCGEVFLLTRSASAMLRKLHTHFISHVRNPLVRQQDNFSVMMIGFDIGAPLIGGFGMVAVGRRPFKEEHMRLISLARRPLTGAVINLLSHRDVVSRNERLSSQKKYLEHKLGHLSACKIIGAETGLKEVMEQIRLVAPLESPVLILGETGTGKEVIANALHQASGRPEGPIIGINCGAIPEGLMDSELFGHEKGAFTGASQLKRGFFEQADGGTIFLDEVGELPLSAQVRLLRVIQTLTFHRVGGNRSISVNVRILAATNRNLAQRVRENRFREDLWFRLNVFPISIPPLRNRKGDIPALAEYFAVRKAREMNMETSPRFSKEAFGELALYDWPGNIRELQNVIERAVIVSRGRQLSFPNLSGRAASPASPASAVSWERFPTMDEMMIRHIRAGLELSGGKVEGRGGAAELLGMNPSTLRSRMKKLGIRVGKKVEADTASVS</sequence>
<dbReference type="PROSITE" id="PS00675">
    <property type="entry name" value="SIGMA54_INTERACT_1"/>
    <property type="match status" value="1"/>
</dbReference>
<dbReference type="PROSITE" id="PS00688">
    <property type="entry name" value="SIGMA54_INTERACT_3"/>
    <property type="match status" value="1"/>
</dbReference>
<dbReference type="Gene3D" id="1.10.8.60">
    <property type="match status" value="1"/>
</dbReference>
<evidence type="ECO:0000256" key="3">
    <source>
        <dbReference type="ARBA" id="ARBA00023015"/>
    </source>
</evidence>
<dbReference type="InterPro" id="IPR009057">
    <property type="entry name" value="Homeodomain-like_sf"/>
</dbReference>
<dbReference type="Gene3D" id="1.10.10.60">
    <property type="entry name" value="Homeodomain-like"/>
    <property type="match status" value="1"/>
</dbReference>
<keyword evidence="3" id="KW-0805">Transcription regulation</keyword>
<reference evidence="9" key="1">
    <citation type="submission" date="2017-11" db="EMBL/GenBank/DDBJ databases">
        <authorList>
            <person name="Watanabe M."/>
            <person name="Kojima H."/>
        </authorList>
    </citation>
    <scope>NUCLEOTIDE SEQUENCE [LARGE SCALE GENOMIC DNA]</scope>
    <source>
        <strain evidence="9">Tokyo 01</strain>
    </source>
</reference>
<gene>
    <name evidence="8" type="ORF">DENIS_2137</name>
</gene>
<dbReference type="SUPFAM" id="SSF52540">
    <property type="entry name" value="P-loop containing nucleoside triphosphate hydrolases"/>
    <property type="match status" value="1"/>
</dbReference>
<dbReference type="CDD" id="cd00009">
    <property type="entry name" value="AAA"/>
    <property type="match status" value="1"/>
</dbReference>
<dbReference type="PROSITE" id="PS00676">
    <property type="entry name" value="SIGMA54_INTERACT_2"/>
    <property type="match status" value="1"/>
</dbReference>
<dbReference type="InterPro" id="IPR003593">
    <property type="entry name" value="AAA+_ATPase"/>
</dbReference>
<dbReference type="SUPFAM" id="SSF46689">
    <property type="entry name" value="Homeodomain-like"/>
    <property type="match status" value="1"/>
</dbReference>
<dbReference type="InterPro" id="IPR058031">
    <property type="entry name" value="AAA_lid_NorR"/>
</dbReference>
<dbReference type="PANTHER" id="PTHR32071:SF117">
    <property type="entry name" value="PTS-DEPENDENT DIHYDROXYACETONE KINASE OPERON REGULATORY PROTEIN-RELATED"/>
    <property type="match status" value="1"/>
</dbReference>
<dbReference type="EMBL" id="BEXT01000001">
    <property type="protein sequence ID" value="GBC61177.1"/>
    <property type="molecule type" value="Genomic_DNA"/>
</dbReference>
<reference evidence="9" key="2">
    <citation type="submission" date="2019-01" db="EMBL/GenBank/DDBJ databases">
        <title>Genome sequence of Desulfonema ishimotonii strain Tokyo 01.</title>
        <authorList>
            <person name="Fukui M."/>
        </authorList>
    </citation>
    <scope>NUCLEOTIDE SEQUENCE [LARGE SCALE GENOMIC DNA]</scope>
    <source>
        <strain evidence="9">Tokyo 01</strain>
    </source>
</reference>
<name>A0A401FW29_9BACT</name>
<dbReference type="GO" id="GO:0005524">
    <property type="term" value="F:ATP binding"/>
    <property type="evidence" value="ECO:0007669"/>
    <property type="project" value="UniProtKB-KW"/>
</dbReference>
<keyword evidence="1" id="KW-0547">Nucleotide-binding</keyword>
<evidence type="ECO:0000256" key="6">
    <source>
        <dbReference type="SAM" id="Phobius"/>
    </source>
</evidence>
<dbReference type="InterPro" id="IPR025943">
    <property type="entry name" value="Sigma_54_int_dom_ATP-bd_2"/>
</dbReference>
<dbReference type="InterPro" id="IPR025944">
    <property type="entry name" value="Sigma_54_int_dom_CS"/>
</dbReference>
<dbReference type="Gene3D" id="3.40.50.300">
    <property type="entry name" value="P-loop containing nucleotide triphosphate hydrolases"/>
    <property type="match status" value="1"/>
</dbReference>
<keyword evidence="6" id="KW-0472">Membrane</keyword>
<keyword evidence="6" id="KW-1133">Transmembrane helix</keyword>
<dbReference type="InterPro" id="IPR027417">
    <property type="entry name" value="P-loop_NTPase"/>
</dbReference>
<evidence type="ECO:0000256" key="1">
    <source>
        <dbReference type="ARBA" id="ARBA00022741"/>
    </source>
</evidence>
<evidence type="ECO:0000256" key="5">
    <source>
        <dbReference type="ARBA" id="ARBA00023163"/>
    </source>
</evidence>
<evidence type="ECO:0000313" key="8">
    <source>
        <dbReference type="EMBL" id="GBC61177.1"/>
    </source>
</evidence>
<dbReference type="InterPro" id="IPR025662">
    <property type="entry name" value="Sigma_54_int_dom_ATP-bd_1"/>
</dbReference>